<accession>E4XJD9</accession>
<sequence length="213" mass="24173">MRGLRNSDKSLKFKSRENKENYMSETAPVPQTLNSRRSAGDSAWRTRTIGSPSQTRTLVRGNKTHAIYKAADDADRTSPSKTRTLVRGSDKTHTIYRSSDKTHTIVKGRPIERQKPPENHSELEAVRSKKKKQSKPAVNNLTRLKYILSSESSDLSSSDEDSDESSVDEAMMHKKVKTTSDFAKFLSSAFDEEIKDHLENFPAFIFDPNEYRS</sequence>
<name>E4XJD9_OIKDI</name>
<feature type="compositionally biased region" description="Polar residues" evidence="1">
    <location>
        <begin position="23"/>
        <end position="37"/>
    </location>
</feature>
<feature type="region of interest" description="Disordered" evidence="1">
    <location>
        <begin position="1"/>
        <end position="55"/>
    </location>
</feature>
<protein>
    <submittedName>
        <fullName evidence="2">Uncharacterized protein</fullName>
    </submittedName>
</protein>
<evidence type="ECO:0000313" key="2">
    <source>
        <dbReference type="EMBL" id="CBY10582.1"/>
    </source>
</evidence>
<dbReference type="AlphaFoldDB" id="E4XJD9"/>
<feature type="compositionally biased region" description="Acidic residues" evidence="1">
    <location>
        <begin position="157"/>
        <end position="167"/>
    </location>
</feature>
<evidence type="ECO:0000313" key="3">
    <source>
        <dbReference type="Proteomes" id="UP000001307"/>
    </source>
</evidence>
<reference evidence="2" key="1">
    <citation type="journal article" date="2010" name="Science">
        <title>Plasticity of animal genome architecture unmasked by rapid evolution of a pelagic tunicate.</title>
        <authorList>
            <person name="Denoeud F."/>
            <person name="Henriet S."/>
            <person name="Mungpakdee S."/>
            <person name="Aury J.M."/>
            <person name="Da Silva C."/>
            <person name="Brinkmann H."/>
            <person name="Mikhaleva J."/>
            <person name="Olsen L.C."/>
            <person name="Jubin C."/>
            <person name="Canestro C."/>
            <person name="Bouquet J.M."/>
            <person name="Danks G."/>
            <person name="Poulain J."/>
            <person name="Campsteijn C."/>
            <person name="Adamski M."/>
            <person name="Cross I."/>
            <person name="Yadetie F."/>
            <person name="Muffato M."/>
            <person name="Louis A."/>
            <person name="Butcher S."/>
            <person name="Tsagkogeorga G."/>
            <person name="Konrad A."/>
            <person name="Singh S."/>
            <person name="Jensen M.F."/>
            <person name="Cong E.H."/>
            <person name="Eikeseth-Otteraa H."/>
            <person name="Noel B."/>
            <person name="Anthouard V."/>
            <person name="Porcel B.M."/>
            <person name="Kachouri-Lafond R."/>
            <person name="Nishino A."/>
            <person name="Ugolini M."/>
            <person name="Chourrout P."/>
            <person name="Nishida H."/>
            <person name="Aasland R."/>
            <person name="Huzurbazar S."/>
            <person name="Westhof E."/>
            <person name="Delsuc F."/>
            <person name="Lehrach H."/>
            <person name="Reinhardt R."/>
            <person name="Weissenbach J."/>
            <person name="Roy S.W."/>
            <person name="Artiguenave F."/>
            <person name="Postlethwait J.H."/>
            <person name="Manak J.R."/>
            <person name="Thompson E.M."/>
            <person name="Jaillon O."/>
            <person name="Du Pasquier L."/>
            <person name="Boudinot P."/>
            <person name="Liberles D.A."/>
            <person name="Volff J.N."/>
            <person name="Philippe H."/>
            <person name="Lenhard B."/>
            <person name="Roest Crollius H."/>
            <person name="Wincker P."/>
            <person name="Chourrout D."/>
        </authorList>
    </citation>
    <scope>NUCLEOTIDE SEQUENCE [LARGE SCALE GENOMIC DNA]</scope>
</reference>
<feature type="compositionally biased region" description="Basic and acidic residues" evidence="1">
    <location>
        <begin position="88"/>
        <end position="127"/>
    </location>
</feature>
<gene>
    <name evidence="2" type="ORF">GSOID_T00012730001</name>
</gene>
<feature type="region of interest" description="Disordered" evidence="1">
    <location>
        <begin position="69"/>
        <end position="139"/>
    </location>
</feature>
<proteinExistence type="predicted"/>
<feature type="region of interest" description="Disordered" evidence="1">
    <location>
        <begin position="152"/>
        <end position="172"/>
    </location>
</feature>
<dbReference type="EMBL" id="FN653059">
    <property type="protein sequence ID" value="CBY10582.1"/>
    <property type="molecule type" value="Genomic_DNA"/>
</dbReference>
<dbReference type="InParanoid" id="E4XJD9"/>
<evidence type="ECO:0000256" key="1">
    <source>
        <dbReference type="SAM" id="MobiDB-lite"/>
    </source>
</evidence>
<dbReference type="Proteomes" id="UP000001307">
    <property type="component" value="Unassembled WGS sequence"/>
</dbReference>
<organism evidence="2">
    <name type="scientific">Oikopleura dioica</name>
    <name type="common">Tunicate</name>
    <dbReference type="NCBI Taxonomy" id="34765"/>
    <lineage>
        <taxon>Eukaryota</taxon>
        <taxon>Metazoa</taxon>
        <taxon>Chordata</taxon>
        <taxon>Tunicata</taxon>
        <taxon>Appendicularia</taxon>
        <taxon>Copelata</taxon>
        <taxon>Oikopleuridae</taxon>
        <taxon>Oikopleura</taxon>
    </lineage>
</organism>
<keyword evidence="3" id="KW-1185">Reference proteome</keyword>
<dbReference type="OrthoDB" id="10660515at2759"/>
<feature type="compositionally biased region" description="Basic and acidic residues" evidence="1">
    <location>
        <begin position="1"/>
        <end position="22"/>
    </location>
</feature>